<name>A0AAI9SU72_9ASCO</name>
<dbReference type="Proteomes" id="UP001202479">
    <property type="component" value="Unassembled WGS sequence"/>
</dbReference>
<feature type="compositionally biased region" description="Polar residues" evidence="1">
    <location>
        <begin position="328"/>
        <end position="341"/>
    </location>
</feature>
<evidence type="ECO:0000256" key="1">
    <source>
        <dbReference type="SAM" id="MobiDB-lite"/>
    </source>
</evidence>
<evidence type="ECO:0000313" key="2">
    <source>
        <dbReference type="EMBL" id="KAI3402951.2"/>
    </source>
</evidence>
<sequence length="649" mass="73955">MSQLNQGPVKSPKSGNEFDVAIRQLEKLNSWDLGTGFFTETSKQLKEFGFSSSMQYYSTTRYADPPSQNSETFLTDLHRASHNGSNQTENELMSYAHVAYTINSSSSSYPKPNSINGGMGGVLGSLPTINTSFSEDKKPPSVQENQSPGFHYGQTNTRWSSDELNFLDPLLINDKSNVNRTHSRSLSTAFSIVPDSTEAAQENSPIIFAKKTDCVPQEFTYNLQAGSIQEKNALLNSNYHGNSSYSSSSCGNTYTLSNYSRIDSDRVDELRENLNLLPAFSYPHSTAEFISNRRSEISSSTYNDSKKSIWSYERDDPSTPSPLKYHNQPLTIPSSPVTTGAISHDATESLSTQKKEPVGQTVSENVSYPPHLKPQSENEPVSTQAASNRVRKYVKKDKKHPQLMIYPIKFKFRKRKEDYQCYANQCAEWDNFRNTASTSLRCSSVIKNTESSGLSDIYDIGPKVLPKPFTKEFHDLKYHKFVPLGQLKRLPAFQLPHGQESNYVADKPSRRTHFPKRPASGSDLGAFRLQPSKQLGDVQYDRYYSRLNIYELSRILELHLYDIALTKQVEIRILEIFGNYCDFRLGHQTWIRDTDKEKRKSLIRQLYSYSSVFYPEIDPFKLEVIIRRGSYSLMQSRLRRERRSKTAKR</sequence>
<reference evidence="2" key="1">
    <citation type="journal article" date="2022" name="DNA Res.">
        <title>Genome analysis of five recently described species of the CUG-Ser clade uncovers Candida theae as a new hybrid lineage with pathogenic potential in the Candida parapsilosis species complex.</title>
        <authorList>
            <person name="Mixao V."/>
            <person name="Del Olmo V."/>
            <person name="Hegedusova E."/>
            <person name="Saus E."/>
            <person name="Pryszcz L."/>
            <person name="Cillingova A."/>
            <person name="Nosek J."/>
            <person name="Gabaldon T."/>
        </authorList>
    </citation>
    <scope>NUCLEOTIDE SEQUENCE</scope>
    <source>
        <strain evidence="2">CBS 10844</strain>
    </source>
</reference>
<evidence type="ECO:0000313" key="3">
    <source>
        <dbReference type="Proteomes" id="UP001202479"/>
    </source>
</evidence>
<dbReference type="AlphaFoldDB" id="A0AAI9SU72"/>
<accession>A0AAI9SU72</accession>
<dbReference type="GeneID" id="73381819"/>
<dbReference type="EMBL" id="JAHUZD010000139">
    <property type="protein sequence ID" value="KAI3402951.2"/>
    <property type="molecule type" value="Genomic_DNA"/>
</dbReference>
<feature type="compositionally biased region" description="Polar residues" evidence="1">
    <location>
        <begin position="375"/>
        <end position="387"/>
    </location>
</feature>
<organism evidence="2 3">
    <name type="scientific">Candida oxycetoniae</name>
    <dbReference type="NCBI Taxonomy" id="497107"/>
    <lineage>
        <taxon>Eukaryota</taxon>
        <taxon>Fungi</taxon>
        <taxon>Dikarya</taxon>
        <taxon>Ascomycota</taxon>
        <taxon>Saccharomycotina</taxon>
        <taxon>Pichiomycetes</taxon>
        <taxon>Debaryomycetaceae</taxon>
        <taxon>Candida/Lodderomyces clade</taxon>
        <taxon>Candida</taxon>
    </lineage>
</organism>
<comment type="caution">
    <text evidence="2">The sequence shown here is derived from an EMBL/GenBank/DDBJ whole genome shotgun (WGS) entry which is preliminary data.</text>
</comment>
<feature type="region of interest" description="Disordered" evidence="1">
    <location>
        <begin position="129"/>
        <end position="155"/>
    </location>
</feature>
<feature type="compositionally biased region" description="Polar residues" evidence="1">
    <location>
        <begin position="142"/>
        <end position="155"/>
    </location>
</feature>
<dbReference type="RefSeq" id="XP_049178698.1">
    <property type="nucleotide sequence ID" value="XM_049325619.1"/>
</dbReference>
<proteinExistence type="predicted"/>
<gene>
    <name evidence="2" type="ORF">KGF56_004204</name>
</gene>
<keyword evidence="3" id="KW-1185">Reference proteome</keyword>
<protein>
    <submittedName>
        <fullName evidence="2">Uncharacterized protein</fullName>
    </submittedName>
</protein>
<feature type="region of interest" description="Disordered" evidence="1">
    <location>
        <begin position="312"/>
        <end position="387"/>
    </location>
</feature>